<name>A0ABD2N970_9CUCU</name>
<proteinExistence type="predicted"/>
<dbReference type="EMBL" id="JABFTP020000083">
    <property type="protein sequence ID" value="KAL3275152.1"/>
    <property type="molecule type" value="Genomic_DNA"/>
</dbReference>
<reference evidence="1 2" key="1">
    <citation type="journal article" date="2021" name="BMC Biol.">
        <title>Horizontally acquired antibacterial genes associated with adaptive radiation of ladybird beetles.</title>
        <authorList>
            <person name="Li H.S."/>
            <person name="Tang X.F."/>
            <person name="Huang Y.H."/>
            <person name="Xu Z.Y."/>
            <person name="Chen M.L."/>
            <person name="Du X.Y."/>
            <person name="Qiu B.Y."/>
            <person name="Chen P.T."/>
            <person name="Zhang W."/>
            <person name="Slipinski A."/>
            <person name="Escalona H.E."/>
            <person name="Waterhouse R.M."/>
            <person name="Zwick A."/>
            <person name="Pang H."/>
        </authorList>
    </citation>
    <scope>NUCLEOTIDE SEQUENCE [LARGE SCALE GENOMIC DNA]</scope>
    <source>
        <strain evidence="1">SYSU2018</strain>
    </source>
</reference>
<organism evidence="1 2">
    <name type="scientific">Cryptolaemus montrouzieri</name>
    <dbReference type="NCBI Taxonomy" id="559131"/>
    <lineage>
        <taxon>Eukaryota</taxon>
        <taxon>Metazoa</taxon>
        <taxon>Ecdysozoa</taxon>
        <taxon>Arthropoda</taxon>
        <taxon>Hexapoda</taxon>
        <taxon>Insecta</taxon>
        <taxon>Pterygota</taxon>
        <taxon>Neoptera</taxon>
        <taxon>Endopterygota</taxon>
        <taxon>Coleoptera</taxon>
        <taxon>Polyphaga</taxon>
        <taxon>Cucujiformia</taxon>
        <taxon>Coccinelloidea</taxon>
        <taxon>Coccinellidae</taxon>
        <taxon>Scymninae</taxon>
        <taxon>Scymnini</taxon>
        <taxon>Cryptolaemus</taxon>
    </lineage>
</organism>
<evidence type="ECO:0000313" key="2">
    <source>
        <dbReference type="Proteomes" id="UP001516400"/>
    </source>
</evidence>
<dbReference type="AlphaFoldDB" id="A0ABD2N970"/>
<comment type="caution">
    <text evidence="1">The sequence shown here is derived from an EMBL/GenBank/DDBJ whole genome shotgun (WGS) entry which is preliminary data.</text>
</comment>
<keyword evidence="2" id="KW-1185">Reference proteome</keyword>
<evidence type="ECO:0000313" key="1">
    <source>
        <dbReference type="EMBL" id="KAL3275152.1"/>
    </source>
</evidence>
<accession>A0ABD2N970</accession>
<dbReference type="Proteomes" id="UP001516400">
    <property type="component" value="Unassembled WGS sequence"/>
</dbReference>
<gene>
    <name evidence="1" type="ORF">HHI36_019921</name>
</gene>
<protein>
    <submittedName>
        <fullName evidence="1">Uncharacterized protein</fullName>
    </submittedName>
</protein>
<sequence length="136" mass="15427">MEVINSNIKGPKTKEINCAITASEFNSYFNKIPEFLIPTPADSEKRKKYVTNVKSSDFGSIFLKPTTPEEILTTVSKRKNKSSCDYYGFNVRVLKRVTQSLADPLSKIINMSFEKGLFRSLEGCQSDPSFQKGRER</sequence>